<evidence type="ECO:0000313" key="1">
    <source>
        <dbReference type="EMBL" id="MBA5225933.1"/>
    </source>
</evidence>
<name>A0A7W2DZL3_9ACTN</name>
<protein>
    <submittedName>
        <fullName evidence="1">Uncharacterized protein</fullName>
    </submittedName>
</protein>
<dbReference type="GeneID" id="96785490"/>
<accession>A0A7W2DZL3</accession>
<evidence type="ECO:0000313" key="2">
    <source>
        <dbReference type="Proteomes" id="UP000587608"/>
    </source>
</evidence>
<sequence length="76" mass="8261">MTNNDLQKIWETGMTSAGEWKLNKNNYYEKTFAFTGAGIQSPEFGGSAPATKVTLVVAQYGDGKFSEVITMYPATG</sequence>
<dbReference type="AlphaFoldDB" id="A0A7W2DZL3"/>
<reference evidence="1 2" key="1">
    <citation type="submission" date="2020-07" db="EMBL/GenBank/DDBJ databases">
        <title>Differential regulation of undecylprodigiosin biosynthesis in the yeast-scavenging Streptomyces strain MBK6.</title>
        <authorList>
            <person name="Baral B."/>
            <person name="Siitonen V."/>
            <person name="Laughlin M."/>
            <person name="Yamada K."/>
            <person name="Ilomaeki M."/>
            <person name="Metsae-Ketelae M."/>
            <person name="Niemi J."/>
        </authorList>
    </citation>
    <scope>NUCLEOTIDE SEQUENCE [LARGE SCALE GENOMIC DNA]</scope>
    <source>
        <strain evidence="1 2">MBK6</strain>
    </source>
</reference>
<dbReference type="RefSeq" id="WP_191854858.1">
    <property type="nucleotide sequence ID" value="NZ_CP108323.1"/>
</dbReference>
<organism evidence="1 2">
    <name type="scientific">Streptomyces griseoaurantiacus</name>
    <dbReference type="NCBI Taxonomy" id="68213"/>
    <lineage>
        <taxon>Bacteria</taxon>
        <taxon>Bacillati</taxon>
        <taxon>Actinomycetota</taxon>
        <taxon>Actinomycetes</taxon>
        <taxon>Kitasatosporales</taxon>
        <taxon>Streptomycetaceae</taxon>
        <taxon>Streptomyces</taxon>
        <taxon>Streptomyces aurantiacus group</taxon>
    </lineage>
</organism>
<comment type="caution">
    <text evidence="1">The sequence shown here is derived from an EMBL/GenBank/DDBJ whole genome shotgun (WGS) entry which is preliminary data.</text>
</comment>
<dbReference type="EMBL" id="JACERG010000022">
    <property type="protein sequence ID" value="MBA5225933.1"/>
    <property type="molecule type" value="Genomic_DNA"/>
</dbReference>
<dbReference type="Proteomes" id="UP000587608">
    <property type="component" value="Unassembled WGS sequence"/>
</dbReference>
<gene>
    <name evidence="1" type="ORF">H1X69_31695</name>
</gene>
<proteinExistence type="predicted"/>